<dbReference type="Proteomes" id="UP001642540">
    <property type="component" value="Unassembled WGS sequence"/>
</dbReference>
<dbReference type="InterPro" id="IPR021183">
    <property type="entry name" value="NatA_aux_su"/>
</dbReference>
<comment type="caution">
    <text evidence="5">The sequence shown here is derived from an EMBL/GenBank/DDBJ whole genome shotgun (WGS) entry which is preliminary data.</text>
</comment>
<dbReference type="Pfam" id="PF12569">
    <property type="entry name" value="NatA_aux_su"/>
    <property type="match status" value="1"/>
</dbReference>
<feature type="compositionally biased region" description="Polar residues" evidence="4">
    <location>
        <begin position="590"/>
        <end position="603"/>
    </location>
</feature>
<sequence>MTPNPVTVKSLPPKENALFKRILKCYEQKLYKNGLKFAKQILSNPQFADHAETLAMKGLILNALGRREEAYEYVRRGLRNDLKSHTCWHVYGLLQRSERKYDEAIKCYRNALKWDSQNIQILRELSIVQIHTRDLVGYRDTRHQLFKLKPGQRASWIGFAIAYHLMKDYEMAFKILDALRNTMNQDNQQMQQGRKDATFEYERSELLLYQNMILEESGDILGAKKHLLDHNKEIIDRVAFNETIARYHIHLEEYVQAETIYRKLIQSNQENKAYYDGLTRSLRIEDEPEEKLKLFNELKAQYPRAALVKRLPLDFTEEAQFTDLLRPYVISALEKGAPTLFTDLQPLYKNPSKVVIIQNLVEGFVTQLEKNSKFSEADQERAPASGLLWAYYYLAKHYDQVNNTKTALQCVNKAIDHTPTLIELLTCKAKIYKHSGDIAAAVENMNDAREMDTADRYLNSKCAKYMMRADRVSEATEILGKFTREGTSPMDNLNEMQCMWFQTECARTYQRMGMWGEALKKCLEVDRHFHEIIEDQYDFHSYCLRKMTLRSYIKLLRLEDILHSHPFYFKAAKVAIDVYIYLHDNPLKNQASDEQNNQENLSPSELKKLKNKERKAKKRAELEQQAAAAAAEKKNLHQKQKQSNEDGESHHPDSAEELVPDKLAATTEPLQQAMKFLEPLLSLAAHNIETHILAYEIYSRKDKPLLMLRSIRRALKVDPNNDTVQRLLVKFQETMSTRVKTLPEPLPEFMKQELEKVYTFKKVN</sequence>
<feature type="repeat" description="TPR" evidence="3">
    <location>
        <begin position="85"/>
        <end position="118"/>
    </location>
</feature>
<reference evidence="5 6" key="1">
    <citation type="submission" date="2024-08" db="EMBL/GenBank/DDBJ databases">
        <authorList>
            <person name="Cucini C."/>
            <person name="Frati F."/>
        </authorList>
    </citation>
    <scope>NUCLEOTIDE SEQUENCE [LARGE SCALE GENOMIC DNA]</scope>
</reference>
<keyword evidence="6" id="KW-1185">Reference proteome</keyword>
<keyword evidence="1" id="KW-0677">Repeat</keyword>
<evidence type="ECO:0000256" key="4">
    <source>
        <dbReference type="SAM" id="MobiDB-lite"/>
    </source>
</evidence>
<dbReference type="Gene3D" id="1.25.40.1010">
    <property type="match status" value="1"/>
</dbReference>
<feature type="compositionally biased region" description="Basic and acidic residues" evidence="4">
    <location>
        <begin position="642"/>
        <end position="654"/>
    </location>
</feature>
<dbReference type="SMART" id="SM00028">
    <property type="entry name" value="TPR"/>
    <property type="match status" value="7"/>
</dbReference>
<evidence type="ECO:0000256" key="2">
    <source>
        <dbReference type="ARBA" id="ARBA00022803"/>
    </source>
</evidence>
<dbReference type="PANTHER" id="PTHR22767:SF2">
    <property type="entry name" value="N(ALPHA)-ACETYLTRANSFERASE 15_16, ISOFORM A"/>
    <property type="match status" value="1"/>
</dbReference>
<feature type="region of interest" description="Disordered" evidence="4">
    <location>
        <begin position="590"/>
        <end position="655"/>
    </location>
</feature>
<dbReference type="InterPro" id="IPR019734">
    <property type="entry name" value="TPR_rpt"/>
</dbReference>
<evidence type="ECO:0000256" key="1">
    <source>
        <dbReference type="ARBA" id="ARBA00022737"/>
    </source>
</evidence>
<dbReference type="SUPFAM" id="SSF48452">
    <property type="entry name" value="TPR-like"/>
    <property type="match status" value="1"/>
</dbReference>
<dbReference type="EMBL" id="CAXLJM020000069">
    <property type="protein sequence ID" value="CAL8125723.1"/>
    <property type="molecule type" value="Genomic_DNA"/>
</dbReference>
<dbReference type="Gene3D" id="1.25.40.1040">
    <property type="match status" value="1"/>
</dbReference>
<evidence type="ECO:0000313" key="6">
    <source>
        <dbReference type="Proteomes" id="UP001642540"/>
    </source>
</evidence>
<evidence type="ECO:0000256" key="3">
    <source>
        <dbReference type="PROSITE-ProRule" id="PRU00339"/>
    </source>
</evidence>
<dbReference type="PANTHER" id="PTHR22767">
    <property type="entry name" value="N-TERMINAL ACETYLTRANSFERASE-RELATED"/>
    <property type="match status" value="1"/>
</dbReference>
<dbReference type="InterPro" id="IPR011990">
    <property type="entry name" value="TPR-like_helical_dom_sf"/>
</dbReference>
<dbReference type="Pfam" id="PF13181">
    <property type="entry name" value="TPR_8"/>
    <property type="match status" value="2"/>
</dbReference>
<evidence type="ECO:0008006" key="7">
    <source>
        <dbReference type="Google" id="ProtNLM"/>
    </source>
</evidence>
<dbReference type="PIRSF" id="PIRSF000422">
    <property type="entry name" value="N-terminal-AcTrfase-A_aux_su"/>
    <property type="match status" value="1"/>
</dbReference>
<accession>A0ABP1RF91</accession>
<name>A0ABP1RF91_9HEXA</name>
<gene>
    <name evidence="5" type="ORF">ODALV1_LOCUS21096</name>
</gene>
<keyword evidence="2 3" id="KW-0802">TPR repeat</keyword>
<protein>
    <recommendedName>
        <fullName evidence="7">N-alpha-acetyltransferase 15, NatA auxiliary subunit</fullName>
    </recommendedName>
</protein>
<dbReference type="PROSITE" id="PS50005">
    <property type="entry name" value="TPR"/>
    <property type="match status" value="1"/>
</dbReference>
<feature type="compositionally biased region" description="Basic residues" evidence="4">
    <location>
        <begin position="609"/>
        <end position="618"/>
    </location>
</feature>
<proteinExistence type="predicted"/>
<organism evidence="5 6">
    <name type="scientific">Orchesella dallaii</name>
    <dbReference type="NCBI Taxonomy" id="48710"/>
    <lineage>
        <taxon>Eukaryota</taxon>
        <taxon>Metazoa</taxon>
        <taxon>Ecdysozoa</taxon>
        <taxon>Arthropoda</taxon>
        <taxon>Hexapoda</taxon>
        <taxon>Collembola</taxon>
        <taxon>Entomobryomorpha</taxon>
        <taxon>Entomobryoidea</taxon>
        <taxon>Orchesellidae</taxon>
        <taxon>Orchesellinae</taxon>
        <taxon>Orchesella</taxon>
    </lineage>
</organism>
<evidence type="ECO:0000313" key="5">
    <source>
        <dbReference type="EMBL" id="CAL8125723.1"/>
    </source>
</evidence>